<evidence type="ECO:0000313" key="1">
    <source>
        <dbReference type="EMBL" id="RZF37512.1"/>
    </source>
</evidence>
<keyword evidence="2" id="KW-1185">Reference proteome</keyword>
<reference evidence="1 2" key="1">
    <citation type="journal article" date="2017" name="Gigascience">
        <title>Genome sequence of the small brown planthopper, Laodelphax striatellus.</title>
        <authorList>
            <person name="Zhu J."/>
            <person name="Jiang F."/>
            <person name="Wang X."/>
            <person name="Yang P."/>
            <person name="Bao Y."/>
            <person name="Zhao W."/>
            <person name="Wang W."/>
            <person name="Lu H."/>
            <person name="Wang Q."/>
            <person name="Cui N."/>
            <person name="Li J."/>
            <person name="Chen X."/>
            <person name="Luo L."/>
            <person name="Yu J."/>
            <person name="Kang L."/>
            <person name="Cui F."/>
        </authorList>
    </citation>
    <scope>NUCLEOTIDE SEQUENCE [LARGE SCALE GENOMIC DNA]</scope>
    <source>
        <strain evidence="1">Lst14</strain>
    </source>
</reference>
<proteinExistence type="predicted"/>
<name>A0A482WW45_LAOST</name>
<dbReference type="InParanoid" id="A0A482WW45"/>
<gene>
    <name evidence="1" type="ORF">LSTR_LSTR013869</name>
</gene>
<sequence>MADILYKSMARIRARPEPSHGRQQDDCWSSSSSLAEHEFMSFSLHRIFGVKEGLRVSVDSNDDNTEMPPYGIGVDCLSERVLPSCPTRVVLTIAADKCSSRLHRGTQSALLSHSLRTRLVNEASSALNQPTNQDNSAVIFTTTSVLAGPRTHSYMTSFLKTAQEDL</sequence>
<organism evidence="1 2">
    <name type="scientific">Laodelphax striatellus</name>
    <name type="common">Small brown planthopper</name>
    <name type="synonym">Delphax striatella</name>
    <dbReference type="NCBI Taxonomy" id="195883"/>
    <lineage>
        <taxon>Eukaryota</taxon>
        <taxon>Metazoa</taxon>
        <taxon>Ecdysozoa</taxon>
        <taxon>Arthropoda</taxon>
        <taxon>Hexapoda</taxon>
        <taxon>Insecta</taxon>
        <taxon>Pterygota</taxon>
        <taxon>Neoptera</taxon>
        <taxon>Paraneoptera</taxon>
        <taxon>Hemiptera</taxon>
        <taxon>Auchenorrhyncha</taxon>
        <taxon>Fulgoroidea</taxon>
        <taxon>Delphacidae</taxon>
        <taxon>Criomorphinae</taxon>
        <taxon>Laodelphax</taxon>
    </lineage>
</organism>
<dbReference type="AlphaFoldDB" id="A0A482WW45"/>
<protein>
    <submittedName>
        <fullName evidence="1">Uncharacterized protein</fullName>
    </submittedName>
</protein>
<comment type="caution">
    <text evidence="1">The sequence shown here is derived from an EMBL/GenBank/DDBJ whole genome shotgun (WGS) entry which is preliminary data.</text>
</comment>
<accession>A0A482WW45</accession>
<dbReference type="Proteomes" id="UP000291343">
    <property type="component" value="Unassembled WGS sequence"/>
</dbReference>
<dbReference type="EMBL" id="QKKF02024054">
    <property type="protein sequence ID" value="RZF37512.1"/>
    <property type="molecule type" value="Genomic_DNA"/>
</dbReference>
<evidence type="ECO:0000313" key="2">
    <source>
        <dbReference type="Proteomes" id="UP000291343"/>
    </source>
</evidence>